<feature type="domain" description="F-box" evidence="1">
    <location>
        <begin position="16"/>
        <end position="49"/>
    </location>
</feature>
<dbReference type="STRING" id="3821.A0A151R9G5"/>
<organism evidence="2 3">
    <name type="scientific">Cajanus cajan</name>
    <name type="common">Pigeon pea</name>
    <name type="synonym">Cajanus indicus</name>
    <dbReference type="NCBI Taxonomy" id="3821"/>
    <lineage>
        <taxon>Eukaryota</taxon>
        <taxon>Viridiplantae</taxon>
        <taxon>Streptophyta</taxon>
        <taxon>Embryophyta</taxon>
        <taxon>Tracheophyta</taxon>
        <taxon>Spermatophyta</taxon>
        <taxon>Magnoliopsida</taxon>
        <taxon>eudicotyledons</taxon>
        <taxon>Gunneridae</taxon>
        <taxon>Pentapetalae</taxon>
        <taxon>rosids</taxon>
        <taxon>fabids</taxon>
        <taxon>Fabales</taxon>
        <taxon>Fabaceae</taxon>
        <taxon>Papilionoideae</taxon>
        <taxon>50 kb inversion clade</taxon>
        <taxon>NPAAA clade</taxon>
        <taxon>indigoferoid/millettioid clade</taxon>
        <taxon>Phaseoleae</taxon>
        <taxon>Cajanus</taxon>
    </lineage>
</organism>
<dbReference type="SMART" id="SM00256">
    <property type="entry name" value="FBOX"/>
    <property type="match status" value="1"/>
</dbReference>
<gene>
    <name evidence="2" type="ORF">KK1_039566</name>
</gene>
<dbReference type="PROSITE" id="PS50181">
    <property type="entry name" value="FBOX"/>
    <property type="match status" value="1"/>
</dbReference>
<dbReference type="InterPro" id="IPR036047">
    <property type="entry name" value="F-box-like_dom_sf"/>
</dbReference>
<dbReference type="EMBL" id="KQ483934">
    <property type="protein sequence ID" value="KYP39139.1"/>
    <property type="molecule type" value="Genomic_DNA"/>
</dbReference>
<dbReference type="InterPro" id="IPR053781">
    <property type="entry name" value="F-box_AtFBL13-like"/>
</dbReference>
<proteinExistence type="predicted"/>
<dbReference type="Gene3D" id="1.20.1280.50">
    <property type="match status" value="1"/>
</dbReference>
<dbReference type="InterPro" id="IPR050232">
    <property type="entry name" value="FBL13/AtMIF1-like"/>
</dbReference>
<dbReference type="AlphaFoldDB" id="A0A151R9G5"/>
<dbReference type="PANTHER" id="PTHR31900:SF30">
    <property type="entry name" value="SUPERFAMILY PROTEIN, PUTATIVE-RELATED"/>
    <property type="match status" value="1"/>
</dbReference>
<dbReference type="SUPFAM" id="SSF81383">
    <property type="entry name" value="F-box domain"/>
    <property type="match status" value="1"/>
</dbReference>
<sequence>MGPNSSSKKQKSKEDQDIISNLPDVIIYYILSFLPTRDAVRTCVLSKRWIYLWTFITKLHFNDKERHRYIGKTRFVNSVYRVLIHLNTSSIQSFSLSLSENYNSYHVNQWISVMLRRRLKELYIKSTKENDIFSPSLWKSPSLEKLVLCMSACSIKRKMNYDVRVKVPTCVCLSSLTVLILNGITFTCAPSNDSKKLNLNFPVLRKYETEYCEWLNVKGVTFEVPLLEVLRISHTRVLGPDGSRSVIKFCASRLAKFSYIGNMSDARDSLIELPEFEMLSRLELDEVAGVLLLFLLIKAPLLKTLVFRELLSFEDDLWDARCVPCVLTNLQELYFGRLKGDEHEVRFAKFVVENARVLKRARFIACRGLRWSKFDQFKEKILSLKKSVGSAVIEFS</sequence>
<evidence type="ECO:0000313" key="2">
    <source>
        <dbReference type="EMBL" id="KYP39139.1"/>
    </source>
</evidence>
<dbReference type="PANTHER" id="PTHR31900">
    <property type="entry name" value="F-BOX/RNI SUPERFAMILY PROTEIN-RELATED"/>
    <property type="match status" value="1"/>
</dbReference>
<dbReference type="Pfam" id="PF08387">
    <property type="entry name" value="FBD"/>
    <property type="match status" value="1"/>
</dbReference>
<accession>A0A151R9G5</accession>
<dbReference type="InterPro" id="IPR001810">
    <property type="entry name" value="F-box_dom"/>
</dbReference>
<dbReference type="InterPro" id="IPR006566">
    <property type="entry name" value="FBD"/>
</dbReference>
<dbReference type="Proteomes" id="UP000075243">
    <property type="component" value="Unassembled WGS sequence"/>
</dbReference>
<name>A0A151R9G5_CAJCA</name>
<dbReference type="Pfam" id="PF00646">
    <property type="entry name" value="F-box"/>
    <property type="match status" value="1"/>
</dbReference>
<keyword evidence="3" id="KW-1185">Reference proteome</keyword>
<dbReference type="OMA" id="MALIACE"/>
<dbReference type="CDD" id="cd22160">
    <property type="entry name" value="F-box_AtFBL13-like"/>
    <property type="match status" value="1"/>
</dbReference>
<evidence type="ECO:0000259" key="1">
    <source>
        <dbReference type="PROSITE" id="PS50181"/>
    </source>
</evidence>
<protein>
    <submittedName>
        <fullName evidence="2">F-box/LRR-repeat protein At3g14710 family</fullName>
    </submittedName>
</protein>
<evidence type="ECO:0000313" key="3">
    <source>
        <dbReference type="Proteomes" id="UP000075243"/>
    </source>
</evidence>
<reference evidence="2" key="1">
    <citation type="journal article" date="2012" name="Nat. Biotechnol.">
        <title>Draft genome sequence of pigeonpea (Cajanus cajan), an orphan legume crop of resource-poor farmers.</title>
        <authorList>
            <person name="Varshney R.K."/>
            <person name="Chen W."/>
            <person name="Li Y."/>
            <person name="Bharti A.K."/>
            <person name="Saxena R.K."/>
            <person name="Schlueter J.A."/>
            <person name="Donoghue M.T."/>
            <person name="Azam S."/>
            <person name="Fan G."/>
            <person name="Whaley A.M."/>
            <person name="Farmer A.D."/>
            <person name="Sheridan J."/>
            <person name="Iwata A."/>
            <person name="Tuteja R."/>
            <person name="Penmetsa R.V."/>
            <person name="Wu W."/>
            <person name="Upadhyaya H.D."/>
            <person name="Yang S.P."/>
            <person name="Shah T."/>
            <person name="Saxena K.B."/>
            <person name="Michael T."/>
            <person name="McCombie W.R."/>
            <person name="Yang B."/>
            <person name="Zhang G."/>
            <person name="Yang H."/>
            <person name="Wang J."/>
            <person name="Spillane C."/>
            <person name="Cook D.R."/>
            <person name="May G.D."/>
            <person name="Xu X."/>
            <person name="Jackson S.A."/>
        </authorList>
    </citation>
    <scope>NUCLEOTIDE SEQUENCE [LARGE SCALE GENOMIC DNA]</scope>
</reference>
<dbReference type="Gramene" id="C.cajan_38688.t">
    <property type="protein sequence ID" value="C.cajan_38688.t"/>
    <property type="gene ID" value="C.cajan_38688"/>
</dbReference>